<gene>
    <name evidence="1" type="ORF">LCGC14_2215920</name>
</gene>
<evidence type="ECO:0000313" key="1">
    <source>
        <dbReference type="EMBL" id="KKL59382.1"/>
    </source>
</evidence>
<dbReference type="AlphaFoldDB" id="A0A0F9G839"/>
<comment type="caution">
    <text evidence="1">The sequence shown here is derived from an EMBL/GenBank/DDBJ whole genome shotgun (WGS) entry which is preliminary data.</text>
</comment>
<dbReference type="EMBL" id="LAZR01029506">
    <property type="protein sequence ID" value="KKL59382.1"/>
    <property type="molecule type" value="Genomic_DNA"/>
</dbReference>
<name>A0A0F9G839_9ZZZZ</name>
<protein>
    <submittedName>
        <fullName evidence="1">Uncharacterized protein</fullName>
    </submittedName>
</protein>
<proteinExistence type="predicted"/>
<sequence>MTNGDSFALLFKYWCGYLKLREDIDIRKDNRYDCHAAVVDYDVNPYLIYNTKKLAKWPYCFIVCGVLHEIGHLINDLPYKTEKEKIKSEYKAERFALDIMKEHYPKLYKEAIKECKRRMSKSYWKKGNFINYKANMKIKEYNDSINT</sequence>
<accession>A0A0F9G839</accession>
<reference evidence="1" key="1">
    <citation type="journal article" date="2015" name="Nature">
        <title>Complex archaea that bridge the gap between prokaryotes and eukaryotes.</title>
        <authorList>
            <person name="Spang A."/>
            <person name="Saw J.H."/>
            <person name="Jorgensen S.L."/>
            <person name="Zaremba-Niedzwiedzka K."/>
            <person name="Martijn J."/>
            <person name="Lind A.E."/>
            <person name="van Eijk R."/>
            <person name="Schleper C."/>
            <person name="Guy L."/>
            <person name="Ettema T.J."/>
        </authorList>
    </citation>
    <scope>NUCLEOTIDE SEQUENCE</scope>
</reference>
<organism evidence="1">
    <name type="scientific">marine sediment metagenome</name>
    <dbReference type="NCBI Taxonomy" id="412755"/>
    <lineage>
        <taxon>unclassified sequences</taxon>
        <taxon>metagenomes</taxon>
        <taxon>ecological metagenomes</taxon>
    </lineage>
</organism>